<comment type="caution">
    <text evidence="6">The sequence shown here is derived from an EMBL/GenBank/DDBJ whole genome shotgun (WGS) entry which is preliminary data.</text>
</comment>
<evidence type="ECO:0000313" key="7">
    <source>
        <dbReference type="Proteomes" id="UP001276150"/>
    </source>
</evidence>
<dbReference type="PROSITE" id="PS00092">
    <property type="entry name" value="N6_MTASE"/>
    <property type="match status" value="1"/>
</dbReference>
<evidence type="ECO:0000256" key="3">
    <source>
        <dbReference type="ARBA" id="ARBA00022679"/>
    </source>
</evidence>
<dbReference type="InterPro" id="IPR002941">
    <property type="entry name" value="DNA_methylase_N4/N6"/>
</dbReference>
<proteinExistence type="inferred from homology"/>
<dbReference type="EC" id="2.1.1.-" evidence="4"/>
<evidence type="ECO:0000256" key="2">
    <source>
        <dbReference type="ARBA" id="ARBA00022603"/>
    </source>
</evidence>
<dbReference type="EMBL" id="JAPMIV010000018">
    <property type="protein sequence ID" value="MDV6375074.1"/>
    <property type="molecule type" value="Genomic_DNA"/>
</dbReference>
<evidence type="ECO:0000256" key="1">
    <source>
        <dbReference type="ARBA" id="ARBA00006594"/>
    </source>
</evidence>
<reference evidence="6 7" key="1">
    <citation type="submission" date="2022-11" db="EMBL/GenBank/DDBJ databases">
        <title>Deinococcus ZS9-10, Low Temperature and Draught-tolerating, UV-resistant Bacteria from Continental Antarctica.</title>
        <authorList>
            <person name="Cheng L."/>
        </authorList>
    </citation>
    <scope>NUCLEOTIDE SEQUENCE [LARGE SCALE GENOMIC DNA]</scope>
    <source>
        <strain evidence="6 7">ZS9-10</strain>
    </source>
</reference>
<dbReference type="SUPFAM" id="SSF53335">
    <property type="entry name" value="S-adenosyl-L-methionine-dependent methyltransferases"/>
    <property type="match status" value="1"/>
</dbReference>
<feature type="domain" description="DNA methylase N-4/N-6" evidence="5">
    <location>
        <begin position="19"/>
        <end position="306"/>
    </location>
</feature>
<dbReference type="Pfam" id="PF01555">
    <property type="entry name" value="N6_N4_Mtase"/>
    <property type="match status" value="1"/>
</dbReference>
<keyword evidence="2" id="KW-0489">Methyltransferase</keyword>
<dbReference type="InterPro" id="IPR029063">
    <property type="entry name" value="SAM-dependent_MTases_sf"/>
</dbReference>
<sequence>MKTYHQSCYGLKEIEAETIDALITDPPYGISFKGHYWDKDLPNPAIWADALRVLKPGAFGLVFSSIRLQHRLTVQLEDAGFMIKDVLLWGFLNGMPKSRDVGLEIDKSLGVKSEKVGEYKYVQGYKKDTDTTYYAGEAKAIQAPASELGKKYRGFGNGIKPAYEPIILIQKPFDGKVADNIIRHGVGGLNLEETRLPYSADDGKVGHNPHPVGRVMANILRDEEFGDGYDKFFLVPKVRQAKDAFNSHPTLKPTHLMRHLIKLLTVQGQTVLDPFMGSGSTGVAALETGRDFIGYELEEEYFRIAQRRFAAAQKEVAELS</sequence>
<evidence type="ECO:0000256" key="4">
    <source>
        <dbReference type="RuleBase" id="RU362026"/>
    </source>
</evidence>
<dbReference type="RefSeq" id="WP_317640405.1">
    <property type="nucleotide sequence ID" value="NZ_JAPMIV010000018.1"/>
</dbReference>
<dbReference type="PANTHER" id="PTHR13370:SF3">
    <property type="entry name" value="TRNA (GUANINE(10)-N2)-METHYLTRANSFERASE HOMOLOG"/>
    <property type="match status" value="1"/>
</dbReference>
<dbReference type="InterPro" id="IPR001091">
    <property type="entry name" value="RM_Methyltransferase"/>
</dbReference>
<protein>
    <recommendedName>
        <fullName evidence="4">Methyltransferase</fullName>
        <ecNumber evidence="4">2.1.1.-</ecNumber>
    </recommendedName>
</protein>
<keyword evidence="7" id="KW-1185">Reference proteome</keyword>
<organism evidence="6 7">
    <name type="scientific">Deinococcus arenicola</name>
    <dbReference type="NCBI Taxonomy" id="2994950"/>
    <lineage>
        <taxon>Bacteria</taxon>
        <taxon>Thermotogati</taxon>
        <taxon>Deinococcota</taxon>
        <taxon>Deinococci</taxon>
        <taxon>Deinococcales</taxon>
        <taxon>Deinococcaceae</taxon>
        <taxon>Deinococcus</taxon>
    </lineage>
</organism>
<keyword evidence="3" id="KW-0808">Transferase</keyword>
<evidence type="ECO:0000313" key="6">
    <source>
        <dbReference type="EMBL" id="MDV6375074.1"/>
    </source>
</evidence>
<name>A0ABU4DSK7_9DEIO</name>
<accession>A0ABU4DSK7</accession>
<gene>
    <name evidence="6" type="ORF">ORD21_10795</name>
</gene>
<dbReference type="PRINTS" id="PR00508">
    <property type="entry name" value="S21N4MTFRASE"/>
</dbReference>
<dbReference type="Proteomes" id="UP001276150">
    <property type="component" value="Unassembled WGS sequence"/>
</dbReference>
<evidence type="ECO:0000259" key="5">
    <source>
        <dbReference type="Pfam" id="PF01555"/>
    </source>
</evidence>
<dbReference type="PANTHER" id="PTHR13370">
    <property type="entry name" value="RNA METHYLASE-RELATED"/>
    <property type="match status" value="1"/>
</dbReference>
<dbReference type="InterPro" id="IPR002052">
    <property type="entry name" value="DNA_methylase_N6_adenine_CS"/>
</dbReference>
<comment type="similarity">
    <text evidence="1 4">Belongs to the N(4)/N(6)-methyltransferase family.</text>
</comment>
<dbReference type="Gene3D" id="3.40.50.150">
    <property type="entry name" value="Vaccinia Virus protein VP39"/>
    <property type="match status" value="1"/>
</dbReference>